<feature type="domain" description="N-acetyltransferase" evidence="3">
    <location>
        <begin position="16"/>
        <end position="178"/>
    </location>
</feature>
<organism evidence="4 5">
    <name type="scientific">Streptomyces bambusae</name>
    <dbReference type="NCBI Taxonomy" id="1550616"/>
    <lineage>
        <taxon>Bacteria</taxon>
        <taxon>Bacillati</taxon>
        <taxon>Actinomycetota</taxon>
        <taxon>Actinomycetes</taxon>
        <taxon>Kitasatosporales</taxon>
        <taxon>Streptomycetaceae</taxon>
        <taxon>Streptomyces</taxon>
    </lineage>
</organism>
<dbReference type="Proteomes" id="UP000812013">
    <property type="component" value="Unassembled WGS sequence"/>
</dbReference>
<reference evidence="4 5" key="1">
    <citation type="submission" date="2019-12" db="EMBL/GenBank/DDBJ databases">
        <title>Genome sequence of Streptomyces bambusae.</title>
        <authorList>
            <person name="Bansal K."/>
            <person name="Choksket S."/>
            <person name="Korpole S."/>
            <person name="Patil P.B."/>
        </authorList>
    </citation>
    <scope>NUCLEOTIDE SEQUENCE [LARGE SCALE GENOMIC DNA]</scope>
    <source>
        <strain evidence="4 5">SK60</strain>
    </source>
</reference>
<evidence type="ECO:0000313" key="4">
    <source>
        <dbReference type="EMBL" id="MBW5483103.1"/>
    </source>
</evidence>
<evidence type="ECO:0000259" key="3">
    <source>
        <dbReference type="PROSITE" id="PS51186"/>
    </source>
</evidence>
<evidence type="ECO:0000256" key="1">
    <source>
        <dbReference type="ARBA" id="ARBA00022679"/>
    </source>
</evidence>
<dbReference type="RefSeq" id="WP_219667567.1">
    <property type="nucleotide sequence ID" value="NZ_WTFF01000087.1"/>
</dbReference>
<dbReference type="InterPro" id="IPR000182">
    <property type="entry name" value="GNAT_dom"/>
</dbReference>
<accession>A0ABS6Z5Q0</accession>
<keyword evidence="5" id="KW-1185">Reference proteome</keyword>
<comment type="caution">
    <text evidence="4">The sequence shown here is derived from an EMBL/GenBank/DDBJ whole genome shotgun (WGS) entry which is preliminary data.</text>
</comment>
<keyword evidence="1" id="KW-0808">Transferase</keyword>
<sequence length="183" mass="19797">MTPPTPSPDPPPTLALALRPFRPAYDAAYLHRWVTTPAELITWAGPAFTWPLDDAQIAAYAAEPGRHVWTAAAGPDGSPLGHVSLRLHPDGSGARLGRVLIAPEARGRGLGELLLAEALDRAFGELDLPEVDLGVYTHNTAAVRLYERLGFRTEQVLRDVEEVEGELWSALQMRLARAARPGG</sequence>
<dbReference type="Gene3D" id="3.40.630.30">
    <property type="match status" value="1"/>
</dbReference>
<proteinExistence type="predicted"/>
<dbReference type="InterPro" id="IPR050832">
    <property type="entry name" value="Bact_Acetyltransf"/>
</dbReference>
<dbReference type="Pfam" id="PF00583">
    <property type="entry name" value="Acetyltransf_1"/>
    <property type="match status" value="1"/>
</dbReference>
<protein>
    <submittedName>
        <fullName evidence="4">GNAT family N-acetyltransferase</fullName>
    </submittedName>
</protein>
<gene>
    <name evidence="4" type="ORF">GPJ59_14715</name>
</gene>
<keyword evidence="2" id="KW-0012">Acyltransferase</keyword>
<dbReference type="SUPFAM" id="SSF55729">
    <property type="entry name" value="Acyl-CoA N-acyltransferases (Nat)"/>
    <property type="match status" value="1"/>
</dbReference>
<dbReference type="PROSITE" id="PS51186">
    <property type="entry name" value="GNAT"/>
    <property type="match status" value="1"/>
</dbReference>
<dbReference type="InterPro" id="IPR016181">
    <property type="entry name" value="Acyl_CoA_acyltransferase"/>
</dbReference>
<evidence type="ECO:0000313" key="5">
    <source>
        <dbReference type="Proteomes" id="UP000812013"/>
    </source>
</evidence>
<dbReference type="PANTHER" id="PTHR43877">
    <property type="entry name" value="AMINOALKYLPHOSPHONATE N-ACETYLTRANSFERASE-RELATED-RELATED"/>
    <property type="match status" value="1"/>
</dbReference>
<dbReference type="EMBL" id="WTFF01000087">
    <property type="protein sequence ID" value="MBW5483103.1"/>
    <property type="molecule type" value="Genomic_DNA"/>
</dbReference>
<evidence type="ECO:0000256" key="2">
    <source>
        <dbReference type="ARBA" id="ARBA00023315"/>
    </source>
</evidence>
<name>A0ABS6Z5Q0_9ACTN</name>